<organism evidence="2 4">
    <name type="scientific">Rotaria socialis</name>
    <dbReference type="NCBI Taxonomy" id="392032"/>
    <lineage>
        <taxon>Eukaryota</taxon>
        <taxon>Metazoa</taxon>
        <taxon>Spiralia</taxon>
        <taxon>Gnathifera</taxon>
        <taxon>Rotifera</taxon>
        <taxon>Eurotatoria</taxon>
        <taxon>Bdelloidea</taxon>
        <taxon>Philodinida</taxon>
        <taxon>Philodinidae</taxon>
        <taxon>Rotaria</taxon>
    </lineage>
</organism>
<dbReference type="Proteomes" id="UP000663848">
    <property type="component" value="Unassembled WGS sequence"/>
</dbReference>
<sequence>MSSLSIVRPEILVVGNRCYRINPSSLPSLESIDNQQHQVYREEEEADYYIDHRHDDDDDDDEPSCRPQQKTTTIESEEKSQIGIIRFLFEKNHSLPT</sequence>
<reference evidence="2" key="1">
    <citation type="submission" date="2021-02" db="EMBL/GenBank/DDBJ databases">
        <authorList>
            <person name="Nowell W R."/>
        </authorList>
    </citation>
    <scope>NUCLEOTIDE SEQUENCE</scope>
</reference>
<dbReference type="EMBL" id="CAJOBP010014818">
    <property type="protein sequence ID" value="CAF4578763.1"/>
    <property type="molecule type" value="Genomic_DNA"/>
</dbReference>
<evidence type="ECO:0000256" key="1">
    <source>
        <dbReference type="SAM" id="MobiDB-lite"/>
    </source>
</evidence>
<keyword evidence="4" id="KW-1185">Reference proteome</keyword>
<evidence type="ECO:0000313" key="3">
    <source>
        <dbReference type="EMBL" id="CAF4916655.1"/>
    </source>
</evidence>
<feature type="compositionally biased region" description="Polar residues" evidence="1">
    <location>
        <begin position="25"/>
        <end position="38"/>
    </location>
</feature>
<proteinExistence type="predicted"/>
<gene>
    <name evidence="3" type="ORF">QYT958_LOCUS31331</name>
    <name evidence="2" type="ORF">UJA718_LOCUS30562</name>
</gene>
<dbReference type="Proteomes" id="UP000663873">
    <property type="component" value="Unassembled WGS sequence"/>
</dbReference>
<dbReference type="AlphaFoldDB" id="A0A821ACE5"/>
<accession>A0A821ACE5</accession>
<name>A0A821ACE5_9BILA</name>
<protein>
    <submittedName>
        <fullName evidence="2">Uncharacterized protein</fullName>
    </submittedName>
</protein>
<dbReference type="EMBL" id="CAJOBR010016688">
    <property type="protein sequence ID" value="CAF4916655.1"/>
    <property type="molecule type" value="Genomic_DNA"/>
</dbReference>
<comment type="caution">
    <text evidence="2">The sequence shown here is derived from an EMBL/GenBank/DDBJ whole genome shotgun (WGS) entry which is preliminary data.</text>
</comment>
<evidence type="ECO:0000313" key="4">
    <source>
        <dbReference type="Proteomes" id="UP000663873"/>
    </source>
</evidence>
<feature type="region of interest" description="Disordered" evidence="1">
    <location>
        <begin position="25"/>
        <end position="78"/>
    </location>
</feature>
<evidence type="ECO:0000313" key="2">
    <source>
        <dbReference type="EMBL" id="CAF4578763.1"/>
    </source>
</evidence>